<dbReference type="InterPro" id="IPR008967">
    <property type="entry name" value="p53-like_TF_DNA-bd_sf"/>
</dbReference>
<dbReference type="Proteomes" id="UP000009046">
    <property type="component" value="Unassembled WGS sequence"/>
</dbReference>
<feature type="region of interest" description="Disordered" evidence="6">
    <location>
        <begin position="270"/>
        <end position="371"/>
    </location>
</feature>
<dbReference type="GO" id="GO:0000978">
    <property type="term" value="F:RNA polymerase II cis-regulatory region sequence-specific DNA binding"/>
    <property type="evidence" value="ECO:0007669"/>
    <property type="project" value="InterPro"/>
</dbReference>
<dbReference type="EnsemblMetazoa" id="PHUM147770-RA">
    <property type="protein sequence ID" value="PHUM147770-PA"/>
    <property type="gene ID" value="PHUM147770"/>
</dbReference>
<dbReference type="GO" id="GO:0000785">
    <property type="term" value="C:chromatin"/>
    <property type="evidence" value="ECO:0007669"/>
    <property type="project" value="TreeGrafter"/>
</dbReference>
<dbReference type="EMBL" id="DS235100">
    <property type="protein sequence ID" value="EEB11973.1"/>
    <property type="molecule type" value="Genomic_DNA"/>
</dbReference>
<dbReference type="InterPro" id="IPR001699">
    <property type="entry name" value="TF_T-box"/>
</dbReference>
<dbReference type="SUPFAM" id="SSF49417">
    <property type="entry name" value="p53-like transcription factors"/>
    <property type="match status" value="1"/>
</dbReference>
<dbReference type="GO" id="GO:0000981">
    <property type="term" value="F:DNA-binding transcription factor activity, RNA polymerase II-specific"/>
    <property type="evidence" value="ECO:0007669"/>
    <property type="project" value="TreeGrafter"/>
</dbReference>
<dbReference type="AlphaFoldDB" id="E0VEZ9"/>
<dbReference type="SMART" id="SM00425">
    <property type="entry name" value="TBOX"/>
    <property type="match status" value="1"/>
</dbReference>
<feature type="compositionally biased region" description="Polar residues" evidence="6">
    <location>
        <begin position="297"/>
        <end position="308"/>
    </location>
</feature>
<dbReference type="GO" id="GO:0001708">
    <property type="term" value="P:cell fate specification"/>
    <property type="evidence" value="ECO:0007669"/>
    <property type="project" value="TreeGrafter"/>
</dbReference>
<evidence type="ECO:0000256" key="4">
    <source>
        <dbReference type="ARBA" id="ARBA00023242"/>
    </source>
</evidence>
<dbReference type="GO" id="GO:0005634">
    <property type="term" value="C:nucleus"/>
    <property type="evidence" value="ECO:0007669"/>
    <property type="project" value="UniProtKB-SubCell"/>
</dbReference>
<dbReference type="FunFam" id="2.60.40.820:FF:000008">
    <property type="entry name" value="T-box transcription factor TBX20"/>
    <property type="match status" value="1"/>
</dbReference>
<dbReference type="GeneID" id="8239501"/>
<keyword evidence="4 5" id="KW-0539">Nucleus</keyword>
<dbReference type="PROSITE" id="PS50252">
    <property type="entry name" value="TBOX_3"/>
    <property type="match status" value="1"/>
</dbReference>
<evidence type="ECO:0000313" key="10">
    <source>
        <dbReference type="Proteomes" id="UP000009046"/>
    </source>
</evidence>
<dbReference type="OMA" id="MMNDSIG"/>
<accession>E0VEZ9</accession>
<reference evidence="9" key="3">
    <citation type="submission" date="2020-05" db="UniProtKB">
        <authorList>
            <consortium name="EnsemblMetazoa"/>
        </authorList>
    </citation>
    <scope>IDENTIFICATION</scope>
    <source>
        <strain evidence="9">USDA</strain>
    </source>
</reference>
<evidence type="ECO:0000313" key="8">
    <source>
        <dbReference type="EMBL" id="EEB11973.1"/>
    </source>
</evidence>
<keyword evidence="10" id="KW-1185">Reference proteome</keyword>
<dbReference type="Pfam" id="PF00907">
    <property type="entry name" value="T-box"/>
    <property type="match status" value="1"/>
</dbReference>
<dbReference type="eggNOG" id="KOG3586">
    <property type="taxonomic scope" value="Eukaryota"/>
</dbReference>
<dbReference type="GO" id="GO:0045893">
    <property type="term" value="P:positive regulation of DNA-templated transcription"/>
    <property type="evidence" value="ECO:0007669"/>
    <property type="project" value="InterPro"/>
</dbReference>
<dbReference type="Gene3D" id="2.60.40.820">
    <property type="entry name" value="Transcription factor, T-box"/>
    <property type="match status" value="1"/>
</dbReference>
<dbReference type="PANTHER" id="PTHR11267">
    <property type="entry name" value="T-BOX PROTEIN-RELATED"/>
    <property type="match status" value="1"/>
</dbReference>
<dbReference type="EMBL" id="AAZO01001711">
    <property type="status" value="NOT_ANNOTATED_CDS"/>
    <property type="molecule type" value="Genomic_DNA"/>
</dbReference>
<evidence type="ECO:0000259" key="7">
    <source>
        <dbReference type="PROSITE" id="PS50252"/>
    </source>
</evidence>
<protein>
    <submittedName>
        <fullName evidence="8 9">T-box protein H15, putative</fullName>
    </submittedName>
</protein>
<sequence>MFPTLRVSFTGIRPEQRYAVLMDIVPVDNKRYRYAYHRSSWLVAGKADPPAPCRLYMHPDSPFTGDQLRKQVVSFEKVKLTNNEMDKNGQIVLNSMHRYQPRIHLVKWREHGGSILDLDSEEYRTYIFPESVFTAVTAYQNQLITKLKIDSNPFAKGFRDSSRLTDFDRDPMDMMFMNDHFMRSPLRLYSDVDAENNNTSLFSAAMMEKARAHLQMWGRGSATGTSGYSSADFHALLMNSAPNSGMQMYVQNRGLPMPLPAHLWISSGPSPGTASPWTPNSHPGLPPGLLGPPLPPANSSSVPSHPTQLTPPPGSSSSSDSPSPSSSSSADLRLSRPIFPGVGNMQHRFSPYHLVPKQLSPTPDISSNTRS</sequence>
<dbReference type="EMBL" id="AAZO01001712">
    <property type="status" value="NOT_ANNOTATED_CDS"/>
    <property type="molecule type" value="Genomic_DNA"/>
</dbReference>
<reference evidence="8" key="1">
    <citation type="submission" date="2007-04" db="EMBL/GenBank/DDBJ databases">
        <title>Annotation of Pediculus humanus corporis strain USDA.</title>
        <authorList>
            <person name="Kirkness E."/>
            <person name="Hannick L."/>
            <person name="Hass B."/>
            <person name="Bruggner R."/>
            <person name="Lawson D."/>
            <person name="Bidwell S."/>
            <person name="Joardar V."/>
            <person name="Caler E."/>
            <person name="Walenz B."/>
            <person name="Inman J."/>
            <person name="Schobel S."/>
            <person name="Galinsky K."/>
            <person name="Amedeo P."/>
            <person name="Strausberg R."/>
        </authorList>
    </citation>
    <scope>NUCLEOTIDE SEQUENCE</scope>
    <source>
        <strain evidence="8">USDA</strain>
    </source>
</reference>
<reference evidence="8" key="2">
    <citation type="submission" date="2007-04" db="EMBL/GenBank/DDBJ databases">
        <title>The genome of the human body louse.</title>
        <authorList>
            <consortium name="The Human Body Louse Genome Consortium"/>
            <person name="Kirkness E."/>
            <person name="Walenz B."/>
            <person name="Hass B."/>
            <person name="Bruggner R."/>
            <person name="Strausberg R."/>
        </authorList>
    </citation>
    <scope>NUCLEOTIDE SEQUENCE</scope>
    <source>
        <strain evidence="8">USDA</strain>
    </source>
</reference>
<feature type="compositionally biased region" description="Low complexity" evidence="6">
    <location>
        <begin position="315"/>
        <end position="329"/>
    </location>
</feature>
<feature type="compositionally biased region" description="Polar residues" evidence="6">
    <location>
        <begin position="359"/>
        <end position="371"/>
    </location>
</feature>
<evidence type="ECO:0000313" key="9">
    <source>
        <dbReference type="EnsemblMetazoa" id="PHUM147770-PA"/>
    </source>
</evidence>
<dbReference type="HOGENOM" id="CLU_014430_9_0_1"/>
<evidence type="ECO:0000256" key="3">
    <source>
        <dbReference type="ARBA" id="ARBA00023163"/>
    </source>
</evidence>
<dbReference type="RefSeq" id="XP_002424711.1">
    <property type="nucleotide sequence ID" value="XM_002424666.1"/>
</dbReference>
<dbReference type="GO" id="GO:0007507">
    <property type="term" value="P:heart development"/>
    <property type="evidence" value="ECO:0007669"/>
    <property type="project" value="TreeGrafter"/>
</dbReference>
<dbReference type="CTD" id="8239501"/>
<dbReference type="KEGG" id="phu:Phum_PHUM147770"/>
<dbReference type="InterPro" id="IPR036960">
    <property type="entry name" value="T-box_sf"/>
</dbReference>
<keyword evidence="1" id="KW-0805">Transcription regulation</keyword>
<feature type="domain" description="T-box" evidence="7">
    <location>
        <begin position="1"/>
        <end position="160"/>
    </location>
</feature>
<dbReference type="InterPro" id="IPR046360">
    <property type="entry name" value="T-box_DNA-bd"/>
</dbReference>
<dbReference type="PANTHER" id="PTHR11267:SF190">
    <property type="entry name" value="T-BOX TRANSCRIPTION FACTOR TBX20"/>
    <property type="match status" value="1"/>
</dbReference>
<evidence type="ECO:0000256" key="1">
    <source>
        <dbReference type="ARBA" id="ARBA00023015"/>
    </source>
</evidence>
<dbReference type="PRINTS" id="PR00937">
    <property type="entry name" value="TBOX"/>
</dbReference>
<dbReference type="InParanoid" id="E0VEZ9"/>
<keyword evidence="2 5" id="KW-0238">DNA-binding</keyword>
<evidence type="ECO:0000256" key="5">
    <source>
        <dbReference type="PROSITE-ProRule" id="PRU00201"/>
    </source>
</evidence>
<comment type="subcellular location">
    <subcellularLocation>
        <location evidence="5">Nucleus</location>
    </subcellularLocation>
</comment>
<evidence type="ECO:0000256" key="6">
    <source>
        <dbReference type="SAM" id="MobiDB-lite"/>
    </source>
</evidence>
<evidence type="ECO:0000256" key="2">
    <source>
        <dbReference type="ARBA" id="ARBA00023125"/>
    </source>
</evidence>
<dbReference type="VEuPathDB" id="VectorBase:PHUM147770"/>
<gene>
    <name evidence="9" type="primary">8239501</name>
    <name evidence="8" type="ORF">Phum_PHUM147770</name>
</gene>
<dbReference type="OrthoDB" id="7442607at2759"/>
<name>E0VEZ9_PEDHC</name>
<proteinExistence type="predicted"/>
<feature type="compositionally biased region" description="Polar residues" evidence="6">
    <location>
        <begin position="270"/>
        <end position="281"/>
    </location>
</feature>
<comment type="caution">
    <text evidence="5">Lacks conserved residue(s) required for the propagation of feature annotation.</text>
</comment>
<organism>
    <name type="scientific">Pediculus humanus subsp. corporis</name>
    <name type="common">Body louse</name>
    <dbReference type="NCBI Taxonomy" id="121224"/>
    <lineage>
        <taxon>Eukaryota</taxon>
        <taxon>Metazoa</taxon>
        <taxon>Ecdysozoa</taxon>
        <taxon>Arthropoda</taxon>
        <taxon>Hexapoda</taxon>
        <taxon>Insecta</taxon>
        <taxon>Pterygota</taxon>
        <taxon>Neoptera</taxon>
        <taxon>Paraneoptera</taxon>
        <taxon>Psocodea</taxon>
        <taxon>Troctomorpha</taxon>
        <taxon>Phthiraptera</taxon>
        <taxon>Anoplura</taxon>
        <taxon>Pediculidae</taxon>
        <taxon>Pediculus</taxon>
    </lineage>
</organism>
<feature type="compositionally biased region" description="Pro residues" evidence="6">
    <location>
        <begin position="284"/>
        <end position="296"/>
    </location>
</feature>
<keyword evidence="3" id="KW-0804">Transcription</keyword>
<dbReference type="STRING" id="121224.E0VEZ9"/>